<keyword evidence="1" id="KW-0175">Coiled coil</keyword>
<dbReference type="OrthoDB" id="308033at2759"/>
<sequence>MLKEEVIKECYENEHKGFKIVAVDLSQKFNKENDQKRFYCVKCLIEKIGSKKIILFEEALKKAEDAKKELKKNSDLQIQQKLENIQKIKASITTMEENFQNTLIAFQKYLEQQITIVQKQMEEIPEPTNLDDNIKLLSSCYKDDNQFSSPQPNQDTKEMVRLLNSIKSFIEQIKSSQYIHETEKQIKMIESQNYIDQDFEVQQKTPALIILCETHQMEIIMLNLSQAEFVQKNTYLCIDCIQDSIIGANKATSNYLSLKEANKRWKMYLEEQNENKTQRQTKFIQAIGIIKKLQEKYNQEFSKINQSLNDELIKEPKGFEKLLKLKNISFFDQDQQNLNFIMEILGQKEKYKNQEQIQSQEDSKFFQSQKKILEELIKENLIVENQLSWIQNYDQQPQNLNDVSKDNIQTDQEVIDFLKKTSIYEQYFSLFEVSFNYLRKFKQEELDLKYKGKLDKLSQSEQENQSKTIQIYQKWYKQFQDNQLKLERLMNVYEIEKKLIYVEQEKQILLQEEINKNKILNQEDHINDQRQSIYQSKNQKKHLDSALINKHQFDNSLIQMTWQEGETKLLQFEFGQKLYKFIEEKTKKKIKNKYLIYSETEAGLNYKTFWSYIDKMSNLLMIFKSKSQYIFGGFSSCQWLKQNKQYQVDETLSSFLFSQSYDQIYPIISSYYAIINYDSGIGFGCEDLRISQDFQNGSSLLGGTNQKHHLFGQATPNILECEILMFTFT</sequence>
<evidence type="ECO:0000256" key="1">
    <source>
        <dbReference type="SAM" id="Coils"/>
    </source>
</evidence>
<dbReference type="AlphaFoldDB" id="A0A8S1QR70"/>
<evidence type="ECO:0000313" key="3">
    <source>
        <dbReference type="EMBL" id="CAD8118061.1"/>
    </source>
</evidence>
<dbReference type="EMBL" id="CAJJDN010000116">
    <property type="protein sequence ID" value="CAD8118061.1"/>
    <property type="molecule type" value="Genomic_DNA"/>
</dbReference>
<proteinExistence type="predicted"/>
<evidence type="ECO:0000259" key="2">
    <source>
        <dbReference type="Pfam" id="PF07534"/>
    </source>
</evidence>
<reference evidence="3" key="1">
    <citation type="submission" date="2021-01" db="EMBL/GenBank/DDBJ databases">
        <authorList>
            <consortium name="Genoscope - CEA"/>
            <person name="William W."/>
        </authorList>
    </citation>
    <scope>NUCLEOTIDE SEQUENCE</scope>
</reference>
<dbReference type="PANTHER" id="PTHR23354">
    <property type="entry name" value="NUCLEOLAR PROTEIN 7/ESTROGEN RECEPTOR COACTIVATOR-RELATED"/>
    <property type="match status" value="1"/>
</dbReference>
<comment type="caution">
    <text evidence="3">The sequence shown here is derived from an EMBL/GenBank/DDBJ whole genome shotgun (WGS) entry which is preliminary data.</text>
</comment>
<feature type="domain" description="TLDc" evidence="2">
    <location>
        <begin position="565"/>
        <end position="723"/>
    </location>
</feature>
<accession>A0A8S1QR70</accession>
<gene>
    <name evidence="3" type="ORF">PSON_ATCC_30995.1.T1160006</name>
</gene>
<protein>
    <recommendedName>
        <fullName evidence="2">TLDc domain-containing protein</fullName>
    </recommendedName>
</protein>
<organism evidence="3 4">
    <name type="scientific">Paramecium sonneborni</name>
    <dbReference type="NCBI Taxonomy" id="65129"/>
    <lineage>
        <taxon>Eukaryota</taxon>
        <taxon>Sar</taxon>
        <taxon>Alveolata</taxon>
        <taxon>Ciliophora</taxon>
        <taxon>Intramacronucleata</taxon>
        <taxon>Oligohymenophorea</taxon>
        <taxon>Peniculida</taxon>
        <taxon>Parameciidae</taxon>
        <taxon>Paramecium</taxon>
    </lineage>
</organism>
<dbReference type="InterPro" id="IPR006571">
    <property type="entry name" value="TLDc_dom"/>
</dbReference>
<dbReference type="PANTHER" id="PTHR23354:SF122">
    <property type="entry name" value="GTPASE-ACTIVATING PROTEIN SKYWALKER"/>
    <property type="match status" value="1"/>
</dbReference>
<keyword evidence="4" id="KW-1185">Reference proteome</keyword>
<evidence type="ECO:0000313" key="4">
    <source>
        <dbReference type="Proteomes" id="UP000692954"/>
    </source>
</evidence>
<dbReference type="Proteomes" id="UP000692954">
    <property type="component" value="Unassembled WGS sequence"/>
</dbReference>
<dbReference type="Pfam" id="PF07534">
    <property type="entry name" value="TLD"/>
    <property type="match status" value="1"/>
</dbReference>
<feature type="coiled-coil region" evidence="1">
    <location>
        <begin position="53"/>
        <end position="98"/>
    </location>
</feature>
<name>A0A8S1QR70_9CILI</name>